<accession>A0ABU0GKH6</accession>
<sequence>MRDRSPGTRARRRALHATVAALGLLLVAAAPAAAAPAVDEVALTGPTAAVPAGASVDVRLDLRAAADVYAYEATLAFDPALLAYDQVTDVPAGGFDDVTTAPGGVTVRHTRLGTSPSLTGDVTTTVRLTALAGGTATVRLADLTLVGSDAATDTRADVASLDVVVTPAPTPTPTPPAPTAPAPSPSDGGAAAPSPSATTPAGAAAGTGTGTGTGAGAGALSATGAQVAGVLAVALAALGLGAVLVRRRAVASR</sequence>
<dbReference type="InterPro" id="IPR006311">
    <property type="entry name" value="TAT_signal"/>
</dbReference>
<feature type="compositionally biased region" description="Pro residues" evidence="1">
    <location>
        <begin position="168"/>
        <end position="184"/>
    </location>
</feature>
<keyword evidence="2" id="KW-1133">Transmembrane helix</keyword>
<dbReference type="EMBL" id="JAUSVM010000001">
    <property type="protein sequence ID" value="MDQ0425861.1"/>
    <property type="molecule type" value="Genomic_DNA"/>
</dbReference>
<feature type="signal peptide" evidence="3">
    <location>
        <begin position="1"/>
        <end position="34"/>
    </location>
</feature>
<keyword evidence="2" id="KW-0472">Membrane</keyword>
<dbReference type="PROSITE" id="PS51318">
    <property type="entry name" value="TAT"/>
    <property type="match status" value="1"/>
</dbReference>
<comment type="caution">
    <text evidence="5">The sequence shown here is derived from an EMBL/GenBank/DDBJ whole genome shotgun (WGS) entry which is preliminary data.</text>
</comment>
<dbReference type="InterPro" id="IPR008965">
    <property type="entry name" value="CBM2/CBM3_carb-bd_dom_sf"/>
</dbReference>
<evidence type="ECO:0000256" key="1">
    <source>
        <dbReference type="SAM" id="MobiDB-lite"/>
    </source>
</evidence>
<feature type="compositionally biased region" description="Low complexity" evidence="1">
    <location>
        <begin position="185"/>
        <end position="204"/>
    </location>
</feature>
<evidence type="ECO:0000256" key="3">
    <source>
        <dbReference type="SAM" id="SignalP"/>
    </source>
</evidence>
<protein>
    <recommendedName>
        <fullName evidence="4">Cohesin domain-containing protein</fullName>
    </recommendedName>
</protein>
<evidence type="ECO:0000313" key="6">
    <source>
        <dbReference type="Proteomes" id="UP001240250"/>
    </source>
</evidence>
<dbReference type="SUPFAM" id="SSF49384">
    <property type="entry name" value="Carbohydrate-binding domain"/>
    <property type="match status" value="1"/>
</dbReference>
<dbReference type="CDD" id="cd08547">
    <property type="entry name" value="Type_II_cohesin"/>
    <property type="match status" value="1"/>
</dbReference>
<dbReference type="Proteomes" id="UP001240250">
    <property type="component" value="Unassembled WGS sequence"/>
</dbReference>
<dbReference type="Gene3D" id="2.60.40.680">
    <property type="match status" value="1"/>
</dbReference>
<reference evidence="5 6" key="1">
    <citation type="submission" date="2023-07" db="EMBL/GenBank/DDBJ databases">
        <title>Sequencing the genomes of 1000 actinobacteria strains.</title>
        <authorList>
            <person name="Klenk H.-P."/>
        </authorList>
    </citation>
    <scope>NUCLEOTIDE SEQUENCE [LARGE SCALE GENOMIC DNA]</scope>
    <source>
        <strain evidence="5 6">DSM 14785</strain>
    </source>
</reference>
<gene>
    <name evidence="5" type="ORF">JO380_002242</name>
</gene>
<name>A0ABU0GKH6_9CELL</name>
<keyword evidence="2" id="KW-0812">Transmembrane</keyword>
<evidence type="ECO:0000259" key="4">
    <source>
        <dbReference type="Pfam" id="PF00963"/>
    </source>
</evidence>
<keyword evidence="3" id="KW-0732">Signal</keyword>
<keyword evidence="6" id="KW-1185">Reference proteome</keyword>
<dbReference type="RefSeq" id="WP_307416594.1">
    <property type="nucleotide sequence ID" value="NZ_JAUSVM010000001.1"/>
</dbReference>
<evidence type="ECO:0000313" key="5">
    <source>
        <dbReference type="EMBL" id="MDQ0425861.1"/>
    </source>
</evidence>
<dbReference type="Pfam" id="PF00963">
    <property type="entry name" value="Cohesin"/>
    <property type="match status" value="1"/>
</dbReference>
<proteinExistence type="predicted"/>
<evidence type="ECO:0000256" key="2">
    <source>
        <dbReference type="SAM" id="Phobius"/>
    </source>
</evidence>
<feature type="region of interest" description="Disordered" evidence="1">
    <location>
        <begin position="165"/>
        <end position="207"/>
    </location>
</feature>
<feature type="domain" description="Cohesin" evidence="4">
    <location>
        <begin position="46"/>
        <end position="157"/>
    </location>
</feature>
<organism evidence="5 6">
    <name type="scientific">Cellulomonas iranensis</name>
    <dbReference type="NCBI Taxonomy" id="76862"/>
    <lineage>
        <taxon>Bacteria</taxon>
        <taxon>Bacillati</taxon>
        <taxon>Actinomycetota</taxon>
        <taxon>Actinomycetes</taxon>
        <taxon>Micrococcales</taxon>
        <taxon>Cellulomonadaceae</taxon>
        <taxon>Cellulomonas</taxon>
    </lineage>
</organism>
<feature type="chain" id="PRO_5046784743" description="Cohesin domain-containing protein" evidence="3">
    <location>
        <begin position="35"/>
        <end position="253"/>
    </location>
</feature>
<dbReference type="InterPro" id="IPR002102">
    <property type="entry name" value="Cohesin_dom"/>
</dbReference>
<feature type="transmembrane region" description="Helical" evidence="2">
    <location>
        <begin position="227"/>
        <end position="245"/>
    </location>
</feature>